<keyword evidence="9" id="KW-1185">Reference proteome</keyword>
<feature type="transmembrane region" description="Helical" evidence="6">
    <location>
        <begin position="94"/>
        <end position="115"/>
    </location>
</feature>
<dbReference type="Proteomes" id="UP000270036">
    <property type="component" value="Chromosome"/>
</dbReference>
<evidence type="ECO:0000256" key="2">
    <source>
        <dbReference type="ARBA" id="ARBA00022475"/>
    </source>
</evidence>
<dbReference type="GO" id="GO:0005886">
    <property type="term" value="C:plasma membrane"/>
    <property type="evidence" value="ECO:0007669"/>
    <property type="project" value="UniProtKB-SubCell"/>
</dbReference>
<evidence type="ECO:0000256" key="5">
    <source>
        <dbReference type="ARBA" id="ARBA00023136"/>
    </source>
</evidence>
<dbReference type="AlphaFoldDB" id="A0A448NMQ7"/>
<dbReference type="EMBL" id="LR134441">
    <property type="protein sequence ID" value="VEH95428.1"/>
    <property type="molecule type" value="Genomic_DNA"/>
</dbReference>
<evidence type="ECO:0000256" key="3">
    <source>
        <dbReference type="ARBA" id="ARBA00022692"/>
    </source>
</evidence>
<proteinExistence type="predicted"/>
<feature type="transmembrane region" description="Helical" evidence="6">
    <location>
        <begin position="6"/>
        <end position="26"/>
    </location>
</feature>
<evidence type="ECO:0000313" key="10">
    <source>
        <dbReference type="Proteomes" id="UP000270036"/>
    </source>
</evidence>
<accession>A0A448NMQ7</accession>
<comment type="subcellular location">
    <subcellularLocation>
        <location evidence="1">Cell membrane</location>
        <topology evidence="1">Multi-pass membrane protein</topology>
    </subcellularLocation>
</comment>
<evidence type="ECO:0000256" key="4">
    <source>
        <dbReference type="ARBA" id="ARBA00022989"/>
    </source>
</evidence>
<keyword evidence="3 6" id="KW-0812">Transmembrane</keyword>
<dbReference type="Proteomes" id="UP000028349">
    <property type="component" value="Unassembled WGS sequence"/>
</dbReference>
<organism evidence="8 10">
    <name type="scientific">Kaistella antarctica</name>
    <dbReference type="NCBI Taxonomy" id="266748"/>
    <lineage>
        <taxon>Bacteria</taxon>
        <taxon>Pseudomonadati</taxon>
        <taxon>Bacteroidota</taxon>
        <taxon>Flavobacteriia</taxon>
        <taxon>Flavobacteriales</taxon>
        <taxon>Weeksellaceae</taxon>
        <taxon>Chryseobacterium group</taxon>
        <taxon>Kaistella</taxon>
    </lineage>
</organism>
<sequence>MWWHYLLVFLGALLFDIVPFPFLPAFTIMMLLQIIFDLNVWAVIVIGVAGSVLGRYLLLLYAPLIAGKYLTSSKNKDIQFLGDKINENKWKGQLFILAYSLLPLPTTPLFLGAGISKLKPKFIIPAFIVGKFTSDTFALFFGKYASDNFENIIDNTLSWQSIASLVLSVVLLFSLFFIDWRTLIQNKKLVFKFKIWK</sequence>
<dbReference type="STRING" id="266748.HY04_02325"/>
<feature type="transmembrane region" description="Helical" evidence="6">
    <location>
        <begin position="122"/>
        <end position="145"/>
    </location>
</feature>
<keyword evidence="5 6" id="KW-0472">Membrane</keyword>
<evidence type="ECO:0000256" key="1">
    <source>
        <dbReference type="ARBA" id="ARBA00004651"/>
    </source>
</evidence>
<dbReference type="PANTHER" id="PTHR42709:SF6">
    <property type="entry name" value="UNDECAPRENYL PHOSPHATE TRANSPORTER A"/>
    <property type="match status" value="1"/>
</dbReference>
<evidence type="ECO:0000256" key="6">
    <source>
        <dbReference type="SAM" id="Phobius"/>
    </source>
</evidence>
<gene>
    <name evidence="7" type="ORF">HY04_02325</name>
    <name evidence="8" type="ORF">NCTC13489_00162</name>
</gene>
<feature type="transmembrane region" description="Helical" evidence="6">
    <location>
        <begin position="157"/>
        <end position="178"/>
    </location>
</feature>
<evidence type="ECO:0000313" key="8">
    <source>
        <dbReference type="EMBL" id="VEH95428.1"/>
    </source>
</evidence>
<keyword evidence="2" id="KW-1003">Cell membrane</keyword>
<reference evidence="8 10" key="2">
    <citation type="submission" date="2018-12" db="EMBL/GenBank/DDBJ databases">
        <authorList>
            <consortium name="Pathogen Informatics"/>
        </authorList>
    </citation>
    <scope>NUCLEOTIDE SEQUENCE [LARGE SCALE GENOMIC DNA]</scope>
    <source>
        <strain evidence="8 10">NCTC13489</strain>
    </source>
</reference>
<dbReference type="PANTHER" id="PTHR42709">
    <property type="entry name" value="ALKALINE PHOSPHATASE LIKE PROTEIN"/>
    <property type="match status" value="1"/>
</dbReference>
<evidence type="ECO:0000313" key="9">
    <source>
        <dbReference type="Proteomes" id="UP000028349"/>
    </source>
</evidence>
<dbReference type="OrthoDB" id="794624at2"/>
<dbReference type="EMBL" id="JPEP01000001">
    <property type="protein sequence ID" value="KEY20079.1"/>
    <property type="molecule type" value="Genomic_DNA"/>
</dbReference>
<name>A0A448NMQ7_9FLAO</name>
<evidence type="ECO:0000313" key="7">
    <source>
        <dbReference type="EMBL" id="KEY20079.1"/>
    </source>
</evidence>
<dbReference type="RefSeq" id="WP_034716746.1">
    <property type="nucleotide sequence ID" value="NZ_FOIX01000002.1"/>
</dbReference>
<protein>
    <submittedName>
        <fullName evidence="7">Transmembrane protein</fullName>
    </submittedName>
</protein>
<reference evidence="7 9" key="1">
    <citation type="submission" date="2014-07" db="EMBL/GenBank/DDBJ databases">
        <authorList>
            <person name="Pisani N.G."/>
            <person name="Newman J.D."/>
        </authorList>
    </citation>
    <scope>NUCLEOTIDE SEQUENCE [LARGE SCALE GENOMIC DNA]</scope>
    <source>
        <strain evidence="7 9">LMG 24720</strain>
    </source>
</reference>
<keyword evidence="4 6" id="KW-1133">Transmembrane helix</keyword>
<dbReference type="KEGG" id="cant:NCTC13489_00162"/>
<feature type="transmembrane region" description="Helical" evidence="6">
    <location>
        <begin position="38"/>
        <end position="62"/>
    </location>
</feature>
<dbReference type="InterPro" id="IPR051311">
    <property type="entry name" value="DedA_domain"/>
</dbReference>